<keyword evidence="2" id="KW-0539">Nucleus</keyword>
<dbReference type="Pfam" id="PF02732">
    <property type="entry name" value="ERCC4"/>
    <property type="match status" value="1"/>
</dbReference>
<protein>
    <recommendedName>
        <fullName evidence="2">Crossover junction endonuclease MUS81</fullName>
        <ecNumber evidence="2">3.1.22.-</ecNumber>
    </recommendedName>
</protein>
<dbReference type="OrthoDB" id="447762at2759"/>
<dbReference type="InterPro" id="IPR033309">
    <property type="entry name" value="Mus81"/>
</dbReference>
<dbReference type="GO" id="GO:0005634">
    <property type="term" value="C:nucleus"/>
    <property type="evidence" value="ECO:0007669"/>
    <property type="project" value="UniProtKB-SubCell"/>
</dbReference>
<dbReference type="EC" id="3.1.22.-" evidence="2"/>
<sequence length="462" mass="50719">MPLDLDDDSQPADDAMVDDMVLSVDLHERRSDKSPRDIYEELQKRLQGTADVRHEKLKMGDYMWTRAAEAFGACIERKTMRDLIGRSAKGDHVRQLRRLSSSQLPGALLLEGDISTADHQVAYGADPISRGHSDSSMREALDVLCFLARLVLQKRCFVLLTANAMNTARWLASWTQVIKDLCGVPLDDVTKAGARSDEETIGGRFNSLDEMRSAYEQCTDVKRRQLLLAPLLLVSMDVDSQGDAARSAVAAGAAEVSHQVFQMVQSCSEAEAPSGVPEVPMVNKCSPLRSKDIKSIPQASSCKVEECPPAAKDVEEVRLQLLGSGASTSLKSAKLYIYILHGSQLLRFLLRSVQEVGNMEVAKVAKACAEALVQSLPLQSPGGMRLLLFEGIDVAAKQVCGKGQNEPGFEVAKDTAKLFPAVVAVLALRYRINAIPWRNRAKLMDFLVAVFKEFSETQLLDQ</sequence>
<dbReference type="Gene3D" id="3.40.50.10130">
    <property type="match status" value="1"/>
</dbReference>
<dbReference type="GO" id="GO:0046872">
    <property type="term" value="F:metal ion binding"/>
    <property type="evidence" value="ECO:0007669"/>
    <property type="project" value="UniProtKB-UniRule"/>
</dbReference>
<keyword evidence="2" id="KW-0227">DNA damage</keyword>
<dbReference type="InterPro" id="IPR006166">
    <property type="entry name" value="ERCC4_domain"/>
</dbReference>
<evidence type="ECO:0000256" key="1">
    <source>
        <dbReference type="ARBA" id="ARBA00022801"/>
    </source>
</evidence>
<keyword evidence="2" id="KW-0479">Metal-binding</keyword>
<comment type="caution">
    <text evidence="4">The sequence shown here is derived from an EMBL/GenBank/DDBJ whole genome shotgun (WGS) entry which is preliminary data.</text>
</comment>
<evidence type="ECO:0000313" key="5">
    <source>
        <dbReference type="Proteomes" id="UP000649617"/>
    </source>
</evidence>
<gene>
    <name evidence="4" type="ORF">SPIL2461_LOCUS2010</name>
</gene>
<evidence type="ECO:0000313" key="4">
    <source>
        <dbReference type="EMBL" id="CAE7206659.1"/>
    </source>
</evidence>
<keyword evidence="2" id="KW-0540">Nuclease</keyword>
<dbReference type="Proteomes" id="UP000649617">
    <property type="component" value="Unassembled WGS sequence"/>
</dbReference>
<dbReference type="AlphaFoldDB" id="A0A812JH18"/>
<feature type="domain" description="ERCC4" evidence="3">
    <location>
        <begin position="21"/>
        <end position="114"/>
    </location>
</feature>
<dbReference type="GO" id="GO:0000727">
    <property type="term" value="P:double-strand break repair via break-induced replication"/>
    <property type="evidence" value="ECO:0007669"/>
    <property type="project" value="UniProtKB-UniRule"/>
</dbReference>
<dbReference type="PANTHER" id="PTHR13451">
    <property type="entry name" value="CLASS II CROSSOVER JUNCTION ENDONUCLEASE MUS81"/>
    <property type="match status" value="1"/>
</dbReference>
<evidence type="ECO:0000259" key="3">
    <source>
        <dbReference type="SMART" id="SM00891"/>
    </source>
</evidence>
<dbReference type="EMBL" id="CAJNIZ010002136">
    <property type="protein sequence ID" value="CAE7206659.1"/>
    <property type="molecule type" value="Genomic_DNA"/>
</dbReference>
<evidence type="ECO:0000256" key="2">
    <source>
        <dbReference type="RuleBase" id="RU369042"/>
    </source>
</evidence>
<dbReference type="GO" id="GO:0048257">
    <property type="term" value="F:3'-flap endonuclease activity"/>
    <property type="evidence" value="ECO:0007669"/>
    <property type="project" value="TreeGrafter"/>
</dbReference>
<dbReference type="GO" id="GO:0048476">
    <property type="term" value="C:Holliday junction resolvase complex"/>
    <property type="evidence" value="ECO:0007669"/>
    <property type="project" value="UniProtKB-UniRule"/>
</dbReference>
<dbReference type="PANTHER" id="PTHR13451:SF0">
    <property type="entry name" value="CROSSOVER JUNCTION ENDONUCLEASE MUS81"/>
    <property type="match status" value="1"/>
</dbReference>
<reference evidence="4" key="1">
    <citation type="submission" date="2021-02" db="EMBL/GenBank/DDBJ databases">
        <authorList>
            <person name="Dougan E. K."/>
            <person name="Rhodes N."/>
            <person name="Thang M."/>
            <person name="Chan C."/>
        </authorList>
    </citation>
    <scope>NUCLEOTIDE SEQUENCE</scope>
</reference>
<dbReference type="GO" id="GO:0003677">
    <property type="term" value="F:DNA binding"/>
    <property type="evidence" value="ECO:0007669"/>
    <property type="project" value="UniProtKB-UniRule"/>
</dbReference>
<keyword evidence="2" id="KW-0460">Magnesium</keyword>
<organism evidence="4 5">
    <name type="scientific">Symbiodinium pilosum</name>
    <name type="common">Dinoflagellate</name>
    <dbReference type="NCBI Taxonomy" id="2952"/>
    <lineage>
        <taxon>Eukaryota</taxon>
        <taxon>Sar</taxon>
        <taxon>Alveolata</taxon>
        <taxon>Dinophyceae</taxon>
        <taxon>Suessiales</taxon>
        <taxon>Symbiodiniaceae</taxon>
        <taxon>Symbiodinium</taxon>
    </lineage>
</organism>
<comment type="similarity">
    <text evidence="2">Belongs to the XPF family.</text>
</comment>
<keyword evidence="2" id="KW-0255">Endonuclease</keyword>
<dbReference type="GO" id="GO:0031573">
    <property type="term" value="P:mitotic intra-S DNA damage checkpoint signaling"/>
    <property type="evidence" value="ECO:0007669"/>
    <property type="project" value="TreeGrafter"/>
</dbReference>
<dbReference type="GO" id="GO:0000712">
    <property type="term" value="P:resolution of meiotic recombination intermediates"/>
    <property type="evidence" value="ECO:0007669"/>
    <property type="project" value="TreeGrafter"/>
</dbReference>
<dbReference type="SMART" id="SM00891">
    <property type="entry name" value="ERCC4"/>
    <property type="match status" value="1"/>
</dbReference>
<name>A0A812JH18_SYMPI</name>
<comment type="function">
    <text evidence="2">Interacts with EME1 to form a DNA structure-specific endonuclease with substrate preference for branched DNA structures with a 5'-end at the branch nick. Typical substrates include 3'-flap structures, D-loops, replication forks and nicked Holliday junctions. May be required in mitosis for the processing of stalled or collapsed replication fork intermediates. May be required in meiosis for the repair of meiosis-specific double strand breaks subsequent to single-end invasion (SEI).</text>
</comment>
<keyword evidence="1 2" id="KW-0378">Hydrolase</keyword>
<accession>A0A812JH18</accession>
<keyword evidence="2" id="KW-0234">DNA repair</keyword>
<keyword evidence="2" id="KW-0233">DNA recombination</keyword>
<comment type="subunit">
    <text evidence="2">Interacts with EME1.</text>
</comment>
<dbReference type="GO" id="GO:0008821">
    <property type="term" value="F:crossover junction DNA endonuclease activity"/>
    <property type="evidence" value="ECO:0007669"/>
    <property type="project" value="UniProtKB-UniRule"/>
</dbReference>
<keyword evidence="5" id="KW-1185">Reference proteome</keyword>
<dbReference type="InterPro" id="IPR011335">
    <property type="entry name" value="Restrct_endonuc-II-like"/>
</dbReference>
<dbReference type="GO" id="GO:0006308">
    <property type="term" value="P:DNA catabolic process"/>
    <property type="evidence" value="ECO:0007669"/>
    <property type="project" value="UniProtKB-UniRule"/>
</dbReference>
<comment type="subcellular location">
    <subcellularLocation>
        <location evidence="2">Nucleus</location>
    </subcellularLocation>
</comment>
<comment type="cofactor">
    <cofactor evidence="2">
        <name>Mg(2+)</name>
        <dbReference type="ChEBI" id="CHEBI:18420"/>
    </cofactor>
</comment>
<dbReference type="SUPFAM" id="SSF52980">
    <property type="entry name" value="Restriction endonuclease-like"/>
    <property type="match status" value="1"/>
</dbReference>
<proteinExistence type="inferred from homology"/>